<feature type="compositionally biased region" description="Low complexity" evidence="5">
    <location>
        <begin position="71"/>
        <end position="93"/>
    </location>
</feature>
<evidence type="ECO:0000313" key="7">
    <source>
        <dbReference type="EMBL" id="RLN79774.1"/>
    </source>
</evidence>
<dbReference type="SUPFAM" id="SSF52151">
    <property type="entry name" value="FabD/lysophospholipase-like"/>
    <property type="match status" value="1"/>
</dbReference>
<evidence type="ECO:0000256" key="5">
    <source>
        <dbReference type="SAM" id="MobiDB-lite"/>
    </source>
</evidence>
<evidence type="ECO:0000256" key="4">
    <source>
        <dbReference type="ARBA" id="ARBA00048462"/>
    </source>
</evidence>
<feature type="region of interest" description="Disordered" evidence="5">
    <location>
        <begin position="1"/>
        <end position="245"/>
    </location>
</feature>
<keyword evidence="2" id="KW-0808">Transferase</keyword>
<dbReference type="SUPFAM" id="SSF55048">
    <property type="entry name" value="Probable ACP-binding domain of malonyl-CoA ACP transacylase"/>
    <property type="match status" value="1"/>
</dbReference>
<dbReference type="InterPro" id="IPR014043">
    <property type="entry name" value="Acyl_transferase_dom"/>
</dbReference>
<dbReference type="PANTHER" id="PTHR42681:SF1">
    <property type="entry name" value="MALONYL-COA-ACYL CARRIER PROTEIN TRANSACYLASE, MITOCHONDRIAL"/>
    <property type="match status" value="1"/>
</dbReference>
<evidence type="ECO:0000256" key="3">
    <source>
        <dbReference type="ARBA" id="ARBA00023315"/>
    </source>
</evidence>
<organism evidence="7 8">
    <name type="scientific">Phytophthora kernoviae</name>
    <dbReference type="NCBI Taxonomy" id="325452"/>
    <lineage>
        <taxon>Eukaryota</taxon>
        <taxon>Sar</taxon>
        <taxon>Stramenopiles</taxon>
        <taxon>Oomycota</taxon>
        <taxon>Peronosporomycetes</taxon>
        <taxon>Peronosporales</taxon>
        <taxon>Peronosporaceae</taxon>
        <taxon>Phytophthora</taxon>
    </lineage>
</organism>
<name>A0A3R7GWR0_9STRA</name>
<evidence type="ECO:0000313" key="8">
    <source>
        <dbReference type="Proteomes" id="UP000285624"/>
    </source>
</evidence>
<dbReference type="InterPro" id="IPR016035">
    <property type="entry name" value="Acyl_Trfase/lysoPLipase"/>
</dbReference>
<dbReference type="Gene3D" id="3.30.70.250">
    <property type="entry name" value="Malonyl-CoA ACP transacylase, ACP-binding"/>
    <property type="match status" value="1"/>
</dbReference>
<feature type="compositionally biased region" description="Gly residues" evidence="5">
    <location>
        <begin position="196"/>
        <end position="225"/>
    </location>
</feature>
<dbReference type="InterPro" id="IPR004410">
    <property type="entry name" value="Malonyl_CoA-ACP_transAc_FabD"/>
</dbReference>
<dbReference type="NCBIfam" id="TIGR00128">
    <property type="entry name" value="fabD"/>
    <property type="match status" value="1"/>
</dbReference>
<dbReference type="EC" id="2.3.1.39" evidence="1"/>
<dbReference type="Pfam" id="PF00698">
    <property type="entry name" value="Acyl_transf_1"/>
    <property type="match status" value="1"/>
</dbReference>
<feature type="domain" description="Malonyl-CoA:ACP transacylase (MAT)" evidence="6">
    <location>
        <begin position="239"/>
        <end position="538"/>
    </location>
</feature>
<evidence type="ECO:0000256" key="1">
    <source>
        <dbReference type="ARBA" id="ARBA00013258"/>
    </source>
</evidence>
<proteinExistence type="predicted"/>
<protein>
    <recommendedName>
        <fullName evidence="1">[acyl-carrier-protein] S-malonyltransferase</fullName>
        <ecNumber evidence="1">2.3.1.39</ecNumber>
    </recommendedName>
</protein>
<dbReference type="AlphaFoldDB" id="A0A3R7GWR0"/>
<dbReference type="PANTHER" id="PTHR42681">
    <property type="entry name" value="MALONYL-COA-ACYL CARRIER PROTEIN TRANSACYLASE, MITOCHONDRIAL"/>
    <property type="match status" value="1"/>
</dbReference>
<dbReference type="Gene3D" id="3.40.366.10">
    <property type="entry name" value="Malonyl-Coenzyme A Acyl Carrier Protein, domain 2"/>
    <property type="match status" value="1"/>
</dbReference>
<feature type="compositionally biased region" description="Basic and acidic residues" evidence="5">
    <location>
        <begin position="16"/>
        <end position="65"/>
    </location>
</feature>
<dbReference type="SMART" id="SM00827">
    <property type="entry name" value="PKS_AT"/>
    <property type="match status" value="1"/>
</dbReference>
<gene>
    <name evidence="7" type="ORF">BBO99_00005023</name>
</gene>
<comment type="catalytic activity">
    <reaction evidence="4">
        <text>holo-[ACP] + malonyl-CoA = malonyl-[ACP] + CoA</text>
        <dbReference type="Rhea" id="RHEA:41792"/>
        <dbReference type="Rhea" id="RHEA-COMP:9623"/>
        <dbReference type="Rhea" id="RHEA-COMP:9685"/>
        <dbReference type="ChEBI" id="CHEBI:57287"/>
        <dbReference type="ChEBI" id="CHEBI:57384"/>
        <dbReference type="ChEBI" id="CHEBI:64479"/>
        <dbReference type="ChEBI" id="CHEBI:78449"/>
        <dbReference type="EC" id="2.3.1.39"/>
    </reaction>
</comment>
<sequence>MKQEREPVKSEPSPEIGRKRGRLTEPSEAELRRQLTAEKKEAQREKAKEGQFGDRTKQITHDRSRPPLPSPTAASLSTGNASPTAAGTPTSTGSGAGPRKIVSLVSSSRKRERDPATETDAAGVNNVPEGKRRRDNGGNGGEPNTRGHEDKRKRKNKGGGSDGNNGNQQKQRDQMRGRQDRSRNGDRRGSHDERGGGAGGAGGAGGGNGGAGGAGGAGGNGGNGGGRRRDRNENRGGRSQRVGMGKDLLTDWPRIVGDVLEEASEATGLSLRRRMVEGPVDQLTPTYVAQPALLAMSTAVLRVLQHETELPPVDFVLGHSLGEYSALVAAHALDFADAVQLVHLRGLAMQRAVAPGVGAMAALMPVKPEDAELLCREAAKSTGKVCQVANYNSSKQTVISGNAQAVETAINQAKATKKARRAVLLDVSAPFHCELMAPARLELHEHLQELLHKGKLRKPTIPVMWNVEARPTTKTPKEIAETLEKQVVHAVRWSDSVDLCMEKGVSHFLELGVGGVLGGLIRQQISNKSDVSCTNCGTTVEIKQFLKEQQQ</sequence>
<dbReference type="InterPro" id="IPR001227">
    <property type="entry name" value="Ac_transferase_dom_sf"/>
</dbReference>
<dbReference type="GO" id="GO:0006633">
    <property type="term" value="P:fatty acid biosynthetic process"/>
    <property type="evidence" value="ECO:0007669"/>
    <property type="project" value="TreeGrafter"/>
</dbReference>
<dbReference type="InterPro" id="IPR016036">
    <property type="entry name" value="Malonyl_transacylase_ACP-bd"/>
</dbReference>
<evidence type="ECO:0000259" key="6">
    <source>
        <dbReference type="SMART" id="SM00827"/>
    </source>
</evidence>
<dbReference type="EMBL" id="MBDN02000133">
    <property type="protein sequence ID" value="RLN79774.1"/>
    <property type="molecule type" value="Genomic_DNA"/>
</dbReference>
<keyword evidence="3" id="KW-0012">Acyltransferase</keyword>
<comment type="caution">
    <text evidence="7">The sequence shown here is derived from an EMBL/GenBank/DDBJ whole genome shotgun (WGS) entry which is preliminary data.</text>
</comment>
<accession>A0A3R7GWR0</accession>
<feature type="compositionally biased region" description="Basic and acidic residues" evidence="5">
    <location>
        <begin position="170"/>
        <end position="195"/>
    </location>
</feature>
<dbReference type="Proteomes" id="UP000285624">
    <property type="component" value="Unassembled WGS sequence"/>
</dbReference>
<keyword evidence="8" id="KW-1185">Reference proteome</keyword>
<evidence type="ECO:0000256" key="2">
    <source>
        <dbReference type="ARBA" id="ARBA00022679"/>
    </source>
</evidence>
<dbReference type="InterPro" id="IPR050858">
    <property type="entry name" value="Mal-CoA-ACP_Trans/PKS_FabD"/>
</dbReference>
<dbReference type="GO" id="GO:0004314">
    <property type="term" value="F:[acyl-carrier-protein] S-malonyltransferase activity"/>
    <property type="evidence" value="ECO:0007669"/>
    <property type="project" value="UniProtKB-EC"/>
</dbReference>
<reference evidence="7 8" key="1">
    <citation type="journal article" date="2019" name="Mol. Plant Pathol.">
        <title>Genome sequencing of oomycete isolates from Chile supports the New Zealand origin of Phytophthora kernoviae and makes available the first Nothophytophthora sp. genome.</title>
        <authorList>
            <person name="Studholme D.J."/>
            <person name="Panda P."/>
            <person name="Sanfuentes Von Stowasser E."/>
            <person name="Gonzalez M."/>
            <person name="Hill R."/>
            <person name="Sambles C."/>
            <person name="Grant M."/>
            <person name="Williams N.M."/>
            <person name="McDougal R.L."/>
        </authorList>
    </citation>
    <scope>NUCLEOTIDE SEQUENCE [LARGE SCALE GENOMIC DNA]</scope>
    <source>
        <strain evidence="7">Chile4</strain>
    </source>
</reference>
<dbReference type="STRING" id="325452.A0A3R7GWR0"/>